<gene>
    <name evidence="9" type="ORF">NP493_1130g00028</name>
</gene>
<dbReference type="SUPFAM" id="SSF56496">
    <property type="entry name" value="Fibrinogen C-terminal domain-like"/>
    <property type="match status" value="1"/>
</dbReference>
<feature type="chain" id="PRO_5042025343" description="Fibrinogen C-terminal domain-containing protein" evidence="7">
    <location>
        <begin position="26"/>
        <end position="361"/>
    </location>
</feature>
<evidence type="ECO:0000256" key="5">
    <source>
        <dbReference type="SAM" id="Coils"/>
    </source>
</evidence>
<dbReference type="InterPro" id="IPR014716">
    <property type="entry name" value="Fibrinogen_a/b/g_C_1"/>
</dbReference>
<evidence type="ECO:0000256" key="4">
    <source>
        <dbReference type="ARBA" id="ARBA00023180"/>
    </source>
</evidence>
<dbReference type="InterPro" id="IPR020837">
    <property type="entry name" value="Fibrinogen_CS"/>
</dbReference>
<dbReference type="EMBL" id="JAODUO010001130">
    <property type="protein sequence ID" value="KAK2170850.1"/>
    <property type="molecule type" value="Genomic_DNA"/>
</dbReference>
<dbReference type="Proteomes" id="UP001209878">
    <property type="component" value="Unassembled WGS sequence"/>
</dbReference>
<feature type="region of interest" description="Disordered" evidence="6">
    <location>
        <begin position="278"/>
        <end position="302"/>
    </location>
</feature>
<dbReference type="GO" id="GO:0005201">
    <property type="term" value="F:extracellular matrix structural constituent"/>
    <property type="evidence" value="ECO:0007669"/>
    <property type="project" value="TreeGrafter"/>
</dbReference>
<reference evidence="9" key="1">
    <citation type="journal article" date="2023" name="Mol. Biol. Evol.">
        <title>Third-Generation Sequencing Reveals the Adaptive Role of the Epigenome in Three Deep-Sea Polychaetes.</title>
        <authorList>
            <person name="Perez M."/>
            <person name="Aroh O."/>
            <person name="Sun Y."/>
            <person name="Lan Y."/>
            <person name="Juniper S.K."/>
            <person name="Young C.R."/>
            <person name="Angers B."/>
            <person name="Qian P.Y."/>
        </authorList>
    </citation>
    <scope>NUCLEOTIDE SEQUENCE</scope>
    <source>
        <strain evidence="9">R07B-5</strain>
    </source>
</reference>
<dbReference type="AlphaFoldDB" id="A0AAD9KHG1"/>
<comment type="caution">
    <text evidence="9">The sequence shown here is derived from an EMBL/GenBank/DDBJ whole genome shotgun (WGS) entry which is preliminary data.</text>
</comment>
<evidence type="ECO:0000256" key="2">
    <source>
        <dbReference type="ARBA" id="ARBA00022525"/>
    </source>
</evidence>
<keyword evidence="4" id="KW-0325">Glycoprotein</keyword>
<feature type="coiled-coil region" evidence="5">
    <location>
        <begin position="76"/>
        <end position="146"/>
    </location>
</feature>
<evidence type="ECO:0000256" key="1">
    <source>
        <dbReference type="ARBA" id="ARBA00004613"/>
    </source>
</evidence>
<keyword evidence="7" id="KW-0732">Signal</keyword>
<keyword evidence="2" id="KW-0964">Secreted</keyword>
<organism evidence="9 10">
    <name type="scientific">Ridgeia piscesae</name>
    <name type="common">Tubeworm</name>
    <dbReference type="NCBI Taxonomy" id="27915"/>
    <lineage>
        <taxon>Eukaryota</taxon>
        <taxon>Metazoa</taxon>
        <taxon>Spiralia</taxon>
        <taxon>Lophotrochozoa</taxon>
        <taxon>Annelida</taxon>
        <taxon>Polychaeta</taxon>
        <taxon>Sedentaria</taxon>
        <taxon>Canalipalpata</taxon>
        <taxon>Sabellida</taxon>
        <taxon>Siboglinidae</taxon>
        <taxon>Ridgeia</taxon>
    </lineage>
</organism>
<evidence type="ECO:0000256" key="7">
    <source>
        <dbReference type="SAM" id="SignalP"/>
    </source>
</evidence>
<dbReference type="InterPro" id="IPR037579">
    <property type="entry name" value="FIB_ANG-like"/>
</dbReference>
<evidence type="ECO:0000313" key="9">
    <source>
        <dbReference type="EMBL" id="KAK2170850.1"/>
    </source>
</evidence>
<evidence type="ECO:0000256" key="3">
    <source>
        <dbReference type="ARBA" id="ARBA00023157"/>
    </source>
</evidence>
<evidence type="ECO:0000256" key="6">
    <source>
        <dbReference type="SAM" id="MobiDB-lite"/>
    </source>
</evidence>
<dbReference type="FunFam" id="3.90.215.10:FF:000001">
    <property type="entry name" value="Tenascin isoform 1"/>
    <property type="match status" value="1"/>
</dbReference>
<proteinExistence type="predicted"/>
<dbReference type="PANTHER" id="PTHR47221:SF5">
    <property type="entry name" value="FIBRINOGEN C-TERMINAL DOMAIN-CONTAINING PROTEIN"/>
    <property type="match status" value="1"/>
</dbReference>
<feature type="domain" description="Fibrinogen C-terminal" evidence="8">
    <location>
        <begin position="152"/>
        <end position="361"/>
    </location>
</feature>
<dbReference type="PROSITE" id="PS00514">
    <property type="entry name" value="FIBRINOGEN_C_1"/>
    <property type="match status" value="1"/>
</dbReference>
<dbReference type="InterPro" id="IPR002181">
    <property type="entry name" value="Fibrinogen_a/b/g_C_dom"/>
</dbReference>
<sequence>MYRSRRSPSLALLVVVASVLHGALAHCSGSFCDADNDYNLVGKLADTQDAMIQVLANRGQTMTSLQEQVVAQKDVLQRHDERLTSLEETATNYTRDIERALTEQRQLVAEMKRDVTAVKREHARELTNVAVEVDKLKQALASLREELSGVQQPPAAPTHDCADLLREGHTESGVYDIYLSKSKTHVPVYCDQETDGGGWMVIQRREDGSVNFLPRLGQLQSRIWQCNDVLQDITSRKRYQMRIDLEDFQGATKYAMYSGMWVAPESDNYRLTLGKHSGTADDSMSECDGQSFSTTDRDNDASDDNCAQTYKGGWWYGDCHYANLNGRYLRGPHRSYADGIEWSTWHGYYYSLKRVEMKLRP</sequence>
<accession>A0AAD9KHG1</accession>
<keyword evidence="3" id="KW-1015">Disulfide bond</keyword>
<dbReference type="InterPro" id="IPR036056">
    <property type="entry name" value="Fibrinogen-like_C"/>
</dbReference>
<dbReference type="GO" id="GO:0034116">
    <property type="term" value="P:positive regulation of heterotypic cell-cell adhesion"/>
    <property type="evidence" value="ECO:0007669"/>
    <property type="project" value="TreeGrafter"/>
</dbReference>
<dbReference type="GO" id="GO:0030674">
    <property type="term" value="F:protein-macromolecule adaptor activity"/>
    <property type="evidence" value="ECO:0007669"/>
    <property type="project" value="TreeGrafter"/>
</dbReference>
<dbReference type="PANTHER" id="PTHR47221">
    <property type="entry name" value="FIBRINOGEN ALPHA CHAIN"/>
    <property type="match status" value="1"/>
</dbReference>
<feature type="signal peptide" evidence="7">
    <location>
        <begin position="1"/>
        <end position="25"/>
    </location>
</feature>
<keyword evidence="10" id="KW-1185">Reference proteome</keyword>
<dbReference type="NCBIfam" id="NF040941">
    <property type="entry name" value="GGGWT_bact"/>
    <property type="match status" value="1"/>
</dbReference>
<dbReference type="CDD" id="cd00087">
    <property type="entry name" value="FReD"/>
    <property type="match status" value="1"/>
</dbReference>
<evidence type="ECO:0000313" key="10">
    <source>
        <dbReference type="Proteomes" id="UP001209878"/>
    </source>
</evidence>
<keyword evidence="5" id="KW-0175">Coiled coil</keyword>
<dbReference type="GO" id="GO:0005577">
    <property type="term" value="C:fibrinogen complex"/>
    <property type="evidence" value="ECO:0007669"/>
    <property type="project" value="TreeGrafter"/>
</dbReference>
<evidence type="ECO:0000259" key="8">
    <source>
        <dbReference type="PROSITE" id="PS51406"/>
    </source>
</evidence>
<dbReference type="SMART" id="SM00186">
    <property type="entry name" value="FBG"/>
    <property type="match status" value="1"/>
</dbReference>
<comment type="subcellular location">
    <subcellularLocation>
        <location evidence="1">Secreted</location>
    </subcellularLocation>
</comment>
<dbReference type="Gene3D" id="3.90.215.10">
    <property type="entry name" value="Gamma Fibrinogen, chain A, domain 1"/>
    <property type="match status" value="1"/>
</dbReference>
<protein>
    <recommendedName>
        <fullName evidence="8">Fibrinogen C-terminal domain-containing protein</fullName>
    </recommendedName>
</protein>
<name>A0AAD9KHG1_RIDPI</name>
<dbReference type="Pfam" id="PF00147">
    <property type="entry name" value="Fibrinogen_C"/>
    <property type="match status" value="1"/>
</dbReference>
<dbReference type="PROSITE" id="PS51406">
    <property type="entry name" value="FIBRINOGEN_C_2"/>
    <property type="match status" value="1"/>
</dbReference>